<protein>
    <recommendedName>
        <fullName evidence="3">LytR/CpsA/Psr regulator C-terminal domain-containing protein</fullName>
    </recommendedName>
</protein>
<accession>A0A2H0BH76</accession>
<dbReference type="Gene3D" id="3.30.70.2390">
    <property type="match status" value="1"/>
</dbReference>
<evidence type="ECO:0000256" key="2">
    <source>
        <dbReference type="SAM" id="Phobius"/>
    </source>
</evidence>
<proteinExistence type="predicted"/>
<dbReference type="EMBL" id="PCSV01000042">
    <property type="protein sequence ID" value="PIP57026.1"/>
    <property type="molecule type" value="Genomic_DNA"/>
</dbReference>
<feature type="region of interest" description="Disordered" evidence="1">
    <location>
        <begin position="1"/>
        <end position="39"/>
    </location>
</feature>
<keyword evidence="2" id="KW-0812">Transmembrane</keyword>
<keyword evidence="2" id="KW-1133">Transmembrane helix</keyword>
<feature type="region of interest" description="Disordered" evidence="1">
    <location>
        <begin position="70"/>
        <end position="96"/>
    </location>
</feature>
<evidence type="ECO:0000313" key="5">
    <source>
        <dbReference type="Proteomes" id="UP000230759"/>
    </source>
</evidence>
<dbReference type="Pfam" id="PF13399">
    <property type="entry name" value="LytR_C"/>
    <property type="match status" value="1"/>
</dbReference>
<feature type="transmembrane region" description="Helical" evidence="2">
    <location>
        <begin position="48"/>
        <end position="66"/>
    </location>
</feature>
<dbReference type="InterPro" id="IPR027381">
    <property type="entry name" value="LytR/CpsA/Psr_C"/>
</dbReference>
<feature type="compositionally biased region" description="Low complexity" evidence="1">
    <location>
        <begin position="196"/>
        <end position="220"/>
    </location>
</feature>
<sequence>MEEDQKTEEVVQEQVPQEAPKEEKKPAGDVNFSSIPVRSSKQKSNTKTFLGIFILVIFVVGGFLIFKDGGKSQPPEESPTPPVEVETPAPTPVASEAPVDKTKIVVEIQNGTGISGEAAYLRDQLKKLGYSDFKLGNATSSENITTVLTFSKDLTQSVQDEITTKLKAIYKEVSVKSSATQVSDVVVITGLQKGVTKPSATPTTAPSVSPSATPTPSATP</sequence>
<keyword evidence="2" id="KW-0472">Membrane</keyword>
<dbReference type="AlphaFoldDB" id="A0A2H0BH76"/>
<reference evidence="4 5" key="1">
    <citation type="submission" date="2017-09" db="EMBL/GenBank/DDBJ databases">
        <title>Depth-based differentiation of microbial function through sediment-hosted aquifers and enrichment of novel symbionts in the deep terrestrial subsurface.</title>
        <authorList>
            <person name="Probst A.J."/>
            <person name="Ladd B."/>
            <person name="Jarett J.K."/>
            <person name="Geller-Mcgrath D.E."/>
            <person name="Sieber C.M."/>
            <person name="Emerson J.B."/>
            <person name="Anantharaman K."/>
            <person name="Thomas B.C."/>
            <person name="Malmstrom R."/>
            <person name="Stieglmeier M."/>
            <person name="Klingl A."/>
            <person name="Woyke T."/>
            <person name="Ryan C.M."/>
            <person name="Banfield J.F."/>
        </authorList>
    </citation>
    <scope>NUCLEOTIDE SEQUENCE [LARGE SCALE GENOMIC DNA]</scope>
    <source>
        <strain evidence="4">CG22_combo_CG10-13_8_21_14_all_45_10</strain>
    </source>
</reference>
<feature type="region of interest" description="Disordered" evidence="1">
    <location>
        <begin position="194"/>
        <end position="220"/>
    </location>
</feature>
<dbReference type="Proteomes" id="UP000230759">
    <property type="component" value="Unassembled WGS sequence"/>
</dbReference>
<comment type="caution">
    <text evidence="4">The sequence shown here is derived from an EMBL/GenBank/DDBJ whole genome shotgun (WGS) entry which is preliminary data.</text>
</comment>
<organism evidence="4 5">
    <name type="scientific">Candidatus Woesebacteria bacterium CG22_combo_CG10-13_8_21_14_all_45_10</name>
    <dbReference type="NCBI Taxonomy" id="1975060"/>
    <lineage>
        <taxon>Bacteria</taxon>
        <taxon>Candidatus Woeseibacteriota</taxon>
    </lineage>
</organism>
<name>A0A2H0BH76_9BACT</name>
<gene>
    <name evidence="4" type="ORF">COX04_01805</name>
</gene>
<evidence type="ECO:0000256" key="1">
    <source>
        <dbReference type="SAM" id="MobiDB-lite"/>
    </source>
</evidence>
<evidence type="ECO:0000259" key="3">
    <source>
        <dbReference type="Pfam" id="PF13399"/>
    </source>
</evidence>
<feature type="domain" description="LytR/CpsA/Psr regulator C-terminal" evidence="3">
    <location>
        <begin position="104"/>
        <end position="190"/>
    </location>
</feature>
<evidence type="ECO:0000313" key="4">
    <source>
        <dbReference type="EMBL" id="PIP57026.1"/>
    </source>
</evidence>